<dbReference type="EMBL" id="FQTU01000008">
    <property type="protein sequence ID" value="SHE88189.1"/>
    <property type="molecule type" value="Genomic_DNA"/>
</dbReference>
<dbReference type="SUPFAM" id="SSF55008">
    <property type="entry name" value="HMA, heavy metal-associated domain"/>
    <property type="match status" value="1"/>
</dbReference>
<evidence type="ECO:0000313" key="5">
    <source>
        <dbReference type="EMBL" id="SHE88189.1"/>
    </source>
</evidence>
<evidence type="ECO:0000259" key="4">
    <source>
        <dbReference type="PROSITE" id="PS50846"/>
    </source>
</evidence>
<dbReference type="InterPro" id="IPR017969">
    <property type="entry name" value="Heavy-metal-associated_CS"/>
</dbReference>
<dbReference type="InterPro" id="IPR006121">
    <property type="entry name" value="HMA_dom"/>
</dbReference>
<gene>
    <name evidence="5" type="ORF">SAMN02746064_01415</name>
</gene>
<dbReference type="InterPro" id="IPR006122">
    <property type="entry name" value="HMA_Cu_ion-bd"/>
</dbReference>
<dbReference type="Gene3D" id="3.30.70.100">
    <property type="match status" value="1"/>
</dbReference>
<evidence type="ECO:0000256" key="1">
    <source>
        <dbReference type="ARBA" id="ARBA00015313"/>
    </source>
</evidence>
<evidence type="ECO:0000256" key="2">
    <source>
        <dbReference type="ARBA" id="ARBA00022723"/>
    </source>
</evidence>
<dbReference type="STRING" id="1120975.SAMN02746064_01415"/>
<dbReference type="NCBIfam" id="TIGR00003">
    <property type="entry name" value="copper ion binding protein"/>
    <property type="match status" value="1"/>
</dbReference>
<sequence length="68" mass="7388">MKNLLLNVRGMSCSHCVSTIEKALSSLEGVISVVVSLEDKNVSVDYDETRLNPEAISDTIQDSGYTVL</sequence>
<dbReference type="GO" id="GO:0006825">
    <property type="term" value="P:copper ion transport"/>
    <property type="evidence" value="ECO:0007669"/>
    <property type="project" value="InterPro"/>
</dbReference>
<dbReference type="InterPro" id="IPR000428">
    <property type="entry name" value="Cu-bd"/>
</dbReference>
<keyword evidence="3" id="KW-0186">Copper</keyword>
<dbReference type="PRINTS" id="PR00944">
    <property type="entry name" value="CUEXPORT"/>
</dbReference>
<dbReference type="Proteomes" id="UP000184251">
    <property type="component" value="Unassembled WGS sequence"/>
</dbReference>
<dbReference type="PANTHER" id="PTHR46594:SF4">
    <property type="entry name" value="P-TYPE CATION-TRANSPORTING ATPASE"/>
    <property type="match status" value="1"/>
</dbReference>
<keyword evidence="6" id="KW-1185">Reference proteome</keyword>
<dbReference type="PANTHER" id="PTHR46594">
    <property type="entry name" value="P-TYPE CATION-TRANSPORTING ATPASE"/>
    <property type="match status" value="1"/>
</dbReference>
<organism evidence="5 6">
    <name type="scientific">Alkalibacter saccharofermentans DSM 14828</name>
    <dbReference type="NCBI Taxonomy" id="1120975"/>
    <lineage>
        <taxon>Bacteria</taxon>
        <taxon>Bacillati</taxon>
        <taxon>Bacillota</taxon>
        <taxon>Clostridia</taxon>
        <taxon>Eubacteriales</taxon>
        <taxon>Eubacteriaceae</taxon>
        <taxon>Alkalibacter</taxon>
    </lineage>
</organism>
<name>A0A1M4X403_9FIRM</name>
<dbReference type="CDD" id="cd00371">
    <property type="entry name" value="HMA"/>
    <property type="match status" value="1"/>
</dbReference>
<dbReference type="AlphaFoldDB" id="A0A1M4X403"/>
<dbReference type="PROSITE" id="PS01047">
    <property type="entry name" value="HMA_1"/>
    <property type="match status" value="1"/>
</dbReference>
<accession>A0A1M4X403</accession>
<dbReference type="GO" id="GO:0005507">
    <property type="term" value="F:copper ion binding"/>
    <property type="evidence" value="ECO:0007669"/>
    <property type="project" value="InterPro"/>
</dbReference>
<dbReference type="InterPro" id="IPR036163">
    <property type="entry name" value="HMA_dom_sf"/>
</dbReference>
<reference evidence="5 6" key="1">
    <citation type="submission" date="2016-11" db="EMBL/GenBank/DDBJ databases">
        <authorList>
            <person name="Jaros S."/>
            <person name="Januszkiewicz K."/>
            <person name="Wedrychowicz H."/>
        </authorList>
    </citation>
    <scope>NUCLEOTIDE SEQUENCE [LARGE SCALE GENOMIC DNA]</scope>
    <source>
        <strain evidence="5 6">DSM 14828</strain>
    </source>
</reference>
<evidence type="ECO:0000256" key="3">
    <source>
        <dbReference type="ARBA" id="ARBA00023008"/>
    </source>
</evidence>
<dbReference type="PROSITE" id="PS50846">
    <property type="entry name" value="HMA_2"/>
    <property type="match status" value="1"/>
</dbReference>
<dbReference type="FunFam" id="3.30.70.100:FF:000001">
    <property type="entry name" value="ATPase copper transporting beta"/>
    <property type="match status" value="1"/>
</dbReference>
<evidence type="ECO:0000313" key="6">
    <source>
        <dbReference type="Proteomes" id="UP000184251"/>
    </source>
</evidence>
<feature type="domain" description="HMA" evidence="4">
    <location>
        <begin position="2"/>
        <end position="68"/>
    </location>
</feature>
<keyword evidence="2" id="KW-0479">Metal-binding</keyword>
<dbReference type="RefSeq" id="WP_073270529.1">
    <property type="nucleotide sequence ID" value="NZ_FQTU01000008.1"/>
</dbReference>
<protein>
    <recommendedName>
        <fullName evidence="1">Copper chaperone CopZ</fullName>
    </recommendedName>
</protein>
<proteinExistence type="predicted"/>
<dbReference type="OrthoDB" id="9813965at2"/>
<dbReference type="Pfam" id="PF00403">
    <property type="entry name" value="HMA"/>
    <property type="match status" value="1"/>
</dbReference>